<evidence type="ECO:0000313" key="9">
    <source>
        <dbReference type="Proteomes" id="UP000319769"/>
    </source>
</evidence>
<dbReference type="GO" id="GO:0045936">
    <property type="term" value="P:negative regulation of phosphate metabolic process"/>
    <property type="evidence" value="ECO:0007669"/>
    <property type="project" value="InterPro"/>
</dbReference>
<dbReference type="PANTHER" id="PTHR42930">
    <property type="entry name" value="PHOSPHATE-SPECIFIC TRANSPORT SYSTEM ACCESSORY PROTEIN PHOU"/>
    <property type="match status" value="1"/>
</dbReference>
<evidence type="ECO:0000256" key="1">
    <source>
        <dbReference type="ARBA" id="ARBA00004496"/>
    </source>
</evidence>
<dbReference type="PANTHER" id="PTHR42930:SF3">
    <property type="entry name" value="PHOSPHATE-SPECIFIC TRANSPORT SYSTEM ACCESSORY PROTEIN PHOU"/>
    <property type="match status" value="1"/>
</dbReference>
<dbReference type="OrthoDB" id="9814256at2"/>
<comment type="subunit">
    <text evidence="3">Homodimer.</text>
</comment>
<keyword evidence="4" id="KW-0813">Transport</keyword>
<evidence type="ECO:0000313" key="8">
    <source>
        <dbReference type="EMBL" id="KAA9156199.1"/>
    </source>
</evidence>
<comment type="subcellular location">
    <subcellularLocation>
        <location evidence="1">Cytoplasm</location>
    </subcellularLocation>
</comment>
<evidence type="ECO:0000259" key="7">
    <source>
        <dbReference type="Pfam" id="PF01895"/>
    </source>
</evidence>
<evidence type="ECO:0000256" key="6">
    <source>
        <dbReference type="ARBA" id="ARBA00022592"/>
    </source>
</evidence>
<dbReference type="RefSeq" id="WP_144751533.1">
    <property type="nucleotide sequence ID" value="NZ_VMNW02000051.1"/>
</dbReference>
<feature type="domain" description="PhoU" evidence="7">
    <location>
        <begin position="16"/>
        <end position="101"/>
    </location>
</feature>
<dbReference type="InterPro" id="IPR026022">
    <property type="entry name" value="PhoU_dom"/>
</dbReference>
<dbReference type="FunFam" id="1.20.58.220:FF:000004">
    <property type="entry name" value="Phosphate-specific transport system accessory protein PhoU"/>
    <property type="match status" value="1"/>
</dbReference>
<dbReference type="SUPFAM" id="SSF109755">
    <property type="entry name" value="PhoU-like"/>
    <property type="match status" value="1"/>
</dbReference>
<evidence type="ECO:0000256" key="5">
    <source>
        <dbReference type="ARBA" id="ARBA00022490"/>
    </source>
</evidence>
<comment type="caution">
    <text evidence="8">The sequence shown here is derived from an EMBL/GenBank/DDBJ whole genome shotgun (WGS) entry which is preliminary data.</text>
</comment>
<dbReference type="InterPro" id="IPR038078">
    <property type="entry name" value="PhoU-like_sf"/>
</dbReference>
<keyword evidence="6" id="KW-0592">Phosphate transport</keyword>
<proteinExistence type="inferred from homology"/>
<sequence>MREAFQGELARLGTALRDMALFAADAMRDATTALLTADLDLAQQVLGRDARLDVLRDESEEQAHTLLALQAPVAGDLRVVLAAVHCAEKLERMGDLAAHVAGTTRIAHPGRVVPAELEDSFVELGKITTGMADRVAEFITEPAEGVFPDLERTDESVDEVHARVLARITGPEWSHGAASASTLALVARFYERFGDQAVSVARRVEYAATGSLPRG</sequence>
<evidence type="ECO:0000256" key="4">
    <source>
        <dbReference type="ARBA" id="ARBA00022448"/>
    </source>
</evidence>
<protein>
    <submittedName>
        <fullName evidence="8">Phosphate transport system regulatory protein PhoU</fullName>
    </submittedName>
</protein>
<keyword evidence="5" id="KW-0963">Cytoplasm</keyword>
<dbReference type="InterPro" id="IPR028366">
    <property type="entry name" value="PhoU"/>
</dbReference>
<accession>A0A5N0V0C1</accession>
<dbReference type="GO" id="GO:0030643">
    <property type="term" value="P:intracellular phosphate ion homeostasis"/>
    <property type="evidence" value="ECO:0007669"/>
    <property type="project" value="InterPro"/>
</dbReference>
<name>A0A5N0V0C1_9PSEU</name>
<dbReference type="EMBL" id="VMNW02000051">
    <property type="protein sequence ID" value="KAA9156199.1"/>
    <property type="molecule type" value="Genomic_DNA"/>
</dbReference>
<organism evidence="8 9">
    <name type="scientific">Amycolatopsis acidicola</name>
    <dbReference type="NCBI Taxonomy" id="2596893"/>
    <lineage>
        <taxon>Bacteria</taxon>
        <taxon>Bacillati</taxon>
        <taxon>Actinomycetota</taxon>
        <taxon>Actinomycetes</taxon>
        <taxon>Pseudonocardiales</taxon>
        <taxon>Pseudonocardiaceae</taxon>
        <taxon>Amycolatopsis</taxon>
    </lineage>
</organism>
<feature type="domain" description="PhoU" evidence="7">
    <location>
        <begin position="122"/>
        <end position="204"/>
    </location>
</feature>
<dbReference type="Gene3D" id="1.20.58.220">
    <property type="entry name" value="Phosphate transport system protein phou homolog 2, domain 2"/>
    <property type="match status" value="1"/>
</dbReference>
<dbReference type="GO" id="GO:0005737">
    <property type="term" value="C:cytoplasm"/>
    <property type="evidence" value="ECO:0007669"/>
    <property type="project" value="UniProtKB-SubCell"/>
</dbReference>
<keyword evidence="9" id="KW-1185">Reference proteome</keyword>
<dbReference type="Pfam" id="PF01895">
    <property type="entry name" value="PhoU"/>
    <property type="match status" value="2"/>
</dbReference>
<evidence type="ECO:0000256" key="2">
    <source>
        <dbReference type="ARBA" id="ARBA00008107"/>
    </source>
</evidence>
<dbReference type="AlphaFoldDB" id="A0A5N0V0C1"/>
<reference evidence="8" key="1">
    <citation type="submission" date="2019-09" db="EMBL/GenBank/DDBJ databases">
        <authorList>
            <person name="Teo W.F.A."/>
            <person name="Duangmal K."/>
        </authorList>
    </citation>
    <scope>NUCLEOTIDE SEQUENCE [LARGE SCALE GENOMIC DNA]</scope>
    <source>
        <strain evidence="8">K81G1</strain>
    </source>
</reference>
<dbReference type="GO" id="GO:0006817">
    <property type="term" value="P:phosphate ion transport"/>
    <property type="evidence" value="ECO:0007669"/>
    <property type="project" value="UniProtKB-KW"/>
</dbReference>
<dbReference type="Proteomes" id="UP000319769">
    <property type="component" value="Unassembled WGS sequence"/>
</dbReference>
<evidence type="ECO:0000256" key="3">
    <source>
        <dbReference type="ARBA" id="ARBA00011738"/>
    </source>
</evidence>
<gene>
    <name evidence="8" type="ORF">FPZ12_028145</name>
</gene>
<comment type="similarity">
    <text evidence="2">Belongs to the PhoU family.</text>
</comment>